<dbReference type="RefSeq" id="WP_025708230.1">
    <property type="nucleotide sequence ID" value="NZ_CP009287.1"/>
</dbReference>
<gene>
    <name evidence="6" type="ORF">PGRAT_11375</name>
</gene>
<keyword evidence="2" id="KW-0238">DNA-binding</keyword>
<dbReference type="PANTHER" id="PTHR43280">
    <property type="entry name" value="ARAC-FAMILY TRANSCRIPTIONAL REGULATOR"/>
    <property type="match status" value="1"/>
</dbReference>
<dbReference type="Gene3D" id="3.40.50.1980">
    <property type="entry name" value="Nitrogenase molybdenum iron protein domain"/>
    <property type="match status" value="2"/>
</dbReference>
<keyword evidence="1" id="KW-0805">Transcription regulation</keyword>
<dbReference type="SMART" id="SM00342">
    <property type="entry name" value="HTH_ARAC"/>
    <property type="match status" value="1"/>
</dbReference>
<dbReference type="KEGG" id="pgm:PGRAT_11375"/>
<dbReference type="GO" id="GO:0043565">
    <property type="term" value="F:sequence-specific DNA binding"/>
    <property type="evidence" value="ECO:0007669"/>
    <property type="project" value="InterPro"/>
</dbReference>
<evidence type="ECO:0000259" key="5">
    <source>
        <dbReference type="PROSITE" id="PS50983"/>
    </source>
</evidence>
<dbReference type="PROSITE" id="PS00041">
    <property type="entry name" value="HTH_ARAC_FAMILY_1"/>
    <property type="match status" value="1"/>
</dbReference>
<dbReference type="InterPro" id="IPR009057">
    <property type="entry name" value="Homeodomain-like_sf"/>
</dbReference>
<dbReference type="Pfam" id="PF01497">
    <property type="entry name" value="Peripla_BP_2"/>
    <property type="match status" value="1"/>
</dbReference>
<dbReference type="Pfam" id="PF12833">
    <property type="entry name" value="HTH_18"/>
    <property type="match status" value="1"/>
</dbReference>
<feature type="domain" description="HTH araC/xylS-type" evidence="4">
    <location>
        <begin position="184"/>
        <end position="282"/>
    </location>
</feature>
<dbReference type="SUPFAM" id="SSF53807">
    <property type="entry name" value="Helical backbone' metal receptor"/>
    <property type="match status" value="1"/>
</dbReference>
<dbReference type="InterPro" id="IPR018060">
    <property type="entry name" value="HTH_AraC"/>
</dbReference>
<name>A0A089NGK9_9BACL</name>
<dbReference type="PROSITE" id="PS01124">
    <property type="entry name" value="HTH_ARAC_FAMILY_2"/>
    <property type="match status" value="1"/>
</dbReference>
<dbReference type="STRING" id="189425.PGRAT_11375"/>
<dbReference type="eggNOG" id="COG2207">
    <property type="taxonomic scope" value="Bacteria"/>
</dbReference>
<dbReference type="eggNOG" id="COG0614">
    <property type="taxonomic scope" value="Bacteria"/>
</dbReference>
<keyword evidence="7" id="KW-1185">Reference proteome</keyword>
<evidence type="ECO:0000313" key="6">
    <source>
        <dbReference type="EMBL" id="AIQ68149.1"/>
    </source>
</evidence>
<dbReference type="Gene3D" id="1.10.10.60">
    <property type="entry name" value="Homeodomain-like"/>
    <property type="match status" value="2"/>
</dbReference>
<dbReference type="Proteomes" id="UP000029500">
    <property type="component" value="Chromosome"/>
</dbReference>
<evidence type="ECO:0000256" key="1">
    <source>
        <dbReference type="ARBA" id="ARBA00023015"/>
    </source>
</evidence>
<dbReference type="GO" id="GO:0003700">
    <property type="term" value="F:DNA-binding transcription factor activity"/>
    <property type="evidence" value="ECO:0007669"/>
    <property type="project" value="InterPro"/>
</dbReference>
<dbReference type="PANTHER" id="PTHR43280:SF28">
    <property type="entry name" value="HTH-TYPE TRANSCRIPTIONAL ACTIVATOR RHAS"/>
    <property type="match status" value="1"/>
</dbReference>
<proteinExistence type="predicted"/>
<keyword evidence="3" id="KW-0804">Transcription</keyword>
<dbReference type="AlphaFoldDB" id="A0A089NGK9"/>
<dbReference type="InterPro" id="IPR018062">
    <property type="entry name" value="HTH_AraC-typ_CS"/>
</dbReference>
<evidence type="ECO:0000259" key="4">
    <source>
        <dbReference type="PROSITE" id="PS01124"/>
    </source>
</evidence>
<reference evidence="6 7" key="1">
    <citation type="submission" date="2014-08" db="EMBL/GenBank/DDBJ databases">
        <title>Comparative genomics of the Paenibacillus odorifer group.</title>
        <authorList>
            <person name="den Bakker H.C."/>
            <person name="Tsai Y.-C."/>
            <person name="Martin N."/>
            <person name="Korlach J."/>
            <person name="Wiedmann M."/>
        </authorList>
    </citation>
    <scope>NUCLEOTIDE SEQUENCE [LARGE SCALE GENOMIC DNA]</scope>
    <source>
        <strain evidence="6 7">DSM 15220</strain>
    </source>
</reference>
<dbReference type="OrthoDB" id="2461801at2"/>
<organism evidence="6 7">
    <name type="scientific">Paenibacillus graminis</name>
    <dbReference type="NCBI Taxonomy" id="189425"/>
    <lineage>
        <taxon>Bacteria</taxon>
        <taxon>Bacillati</taxon>
        <taxon>Bacillota</taxon>
        <taxon>Bacilli</taxon>
        <taxon>Bacillales</taxon>
        <taxon>Paenibacillaceae</taxon>
        <taxon>Paenibacillus</taxon>
    </lineage>
</organism>
<evidence type="ECO:0000256" key="2">
    <source>
        <dbReference type="ARBA" id="ARBA00023125"/>
    </source>
</evidence>
<dbReference type="EMBL" id="CP009287">
    <property type="protein sequence ID" value="AIQ68149.1"/>
    <property type="molecule type" value="Genomic_DNA"/>
</dbReference>
<sequence>MKKTAAQATGHRDLRSWDRLSFRLLSVQAVKDNGEVQLPQQLVFSYALIVVAGGAVELMVDQQQFEMKAASAVLCLPEQTFGTARPAWGVEMFIFYFDVFEHGGAEAEETSISPLRDFPLFPEQGNLVLNDMKHVLSIGREVSCKDKTCGQNLSFRTQIDFQELLYQLQNNSRQRSRDAHSALEQAKQYIEAHYTEPLTVEQLAQTAEFSPKYFIDLYKKKYGKSALEYAAELRLQQAKRLMAHSGVRLRDIAHQVGYADEFYFSRKFKKMIGVPPAVYMKSRRRKLAAYTTALLGQLLPLNIVPYAAALHPKWTEYYYRNYRADIPVHISAYRSNRDWQANLALLRQSSADLILAAGELHAEERVELERMAPVYYPPAEMGDWREQLLHLAQYLGESWQAEQWLAAYDREVRTAKDQLQRLLGGESVVVIRMLGNRLSLHCNRGMAGMLYRELELRPAYESGTELYDVPVTPAELAYVPADHLLMLIRRESETLGEWSRLQNDPQWMKLPAVQRHRVHLLNSDPWRENSAYAQLRMLRQMLQLFPGNRP</sequence>
<dbReference type="HOGENOM" id="CLU_028727_2_1_9"/>
<dbReference type="SUPFAM" id="SSF46689">
    <property type="entry name" value="Homeodomain-like"/>
    <property type="match status" value="2"/>
</dbReference>
<protein>
    <submittedName>
        <fullName evidence="6">AraC family transcriptional regulator</fullName>
    </submittedName>
</protein>
<dbReference type="PROSITE" id="PS50983">
    <property type="entry name" value="FE_B12_PBP"/>
    <property type="match status" value="1"/>
</dbReference>
<dbReference type="InterPro" id="IPR002491">
    <property type="entry name" value="ABC_transptr_periplasmic_BD"/>
</dbReference>
<accession>A0A089NGK9</accession>
<evidence type="ECO:0000313" key="7">
    <source>
        <dbReference type="Proteomes" id="UP000029500"/>
    </source>
</evidence>
<evidence type="ECO:0000256" key="3">
    <source>
        <dbReference type="ARBA" id="ARBA00023163"/>
    </source>
</evidence>
<feature type="domain" description="Fe/B12 periplasmic-binding" evidence="5">
    <location>
        <begin position="286"/>
        <end position="549"/>
    </location>
</feature>